<protein>
    <submittedName>
        <fullName evidence="3">HNH endonuclease</fullName>
    </submittedName>
</protein>
<dbReference type="SUPFAM" id="SSF54060">
    <property type="entry name" value="His-Me finger endonucleases"/>
    <property type="match status" value="1"/>
</dbReference>
<evidence type="ECO:0000313" key="4">
    <source>
        <dbReference type="Proteomes" id="UP000219111"/>
    </source>
</evidence>
<dbReference type="Proteomes" id="UP000219111">
    <property type="component" value="Unassembled WGS sequence"/>
</dbReference>
<dbReference type="InterPro" id="IPR044925">
    <property type="entry name" value="His-Me_finger_sf"/>
</dbReference>
<keyword evidence="3" id="KW-0378">Hydrolase</keyword>
<dbReference type="RefSeq" id="WP_097071309.1">
    <property type="nucleotide sequence ID" value="NZ_OBMT01000018.1"/>
</dbReference>
<feature type="region of interest" description="Disordered" evidence="1">
    <location>
        <begin position="216"/>
        <end position="239"/>
    </location>
</feature>
<feature type="domain" description="HNH nuclease" evidence="2">
    <location>
        <begin position="129"/>
        <end position="169"/>
    </location>
</feature>
<evidence type="ECO:0000256" key="1">
    <source>
        <dbReference type="SAM" id="MobiDB-lite"/>
    </source>
</evidence>
<name>A0A285TGA0_9RHOB</name>
<dbReference type="EMBL" id="OBMT01000018">
    <property type="protein sequence ID" value="SOC19583.1"/>
    <property type="molecule type" value="Genomic_DNA"/>
</dbReference>
<evidence type="ECO:0000259" key="2">
    <source>
        <dbReference type="Pfam" id="PF13392"/>
    </source>
</evidence>
<keyword evidence="3" id="KW-0540">Nuclease</keyword>
<proteinExistence type="predicted"/>
<reference evidence="4" key="1">
    <citation type="submission" date="2017-08" db="EMBL/GenBank/DDBJ databases">
        <authorList>
            <person name="Varghese N."/>
            <person name="Submissions S."/>
        </authorList>
    </citation>
    <scope>NUCLEOTIDE SEQUENCE [LARGE SCALE GENOMIC DNA]</scope>
    <source>
        <strain evidence="4">JA276</strain>
    </source>
</reference>
<dbReference type="AlphaFoldDB" id="A0A285TGA0"/>
<evidence type="ECO:0000313" key="3">
    <source>
        <dbReference type="EMBL" id="SOC19583.1"/>
    </source>
</evidence>
<dbReference type="OrthoDB" id="6638408at2"/>
<dbReference type="Pfam" id="PF13392">
    <property type="entry name" value="HNH_3"/>
    <property type="match status" value="1"/>
</dbReference>
<dbReference type="GO" id="GO:0004519">
    <property type="term" value="F:endonuclease activity"/>
    <property type="evidence" value="ECO:0007669"/>
    <property type="project" value="UniProtKB-KW"/>
</dbReference>
<accession>A0A285TGA0</accession>
<sequence length="239" mass="26937">MKGRWIKWLPEELAWIEAHKDWPRATLYAGFCSRFGRTDVTKEALKALCSRRGWLTGRTGQFEKGTPSQNKGKKLAPEVRAKCAPTMFKPGRGPSAARNYQPIGTERISHDGYVERKIHDGLPLQSRWRLVHLLNWEALYGPIPDGMCLKCRDGNRQNTDPTNWEVIERRLLPLLNGGKRGRLAYDEAAPEVKPVLMAMAKLRVARGDATRKAIRSTNREEEGFQSTTIEVSGEAGGRA</sequence>
<keyword evidence="4" id="KW-1185">Reference proteome</keyword>
<dbReference type="InterPro" id="IPR003615">
    <property type="entry name" value="HNH_nuc"/>
</dbReference>
<keyword evidence="3" id="KW-0255">Endonuclease</keyword>
<organism evidence="3 4">
    <name type="scientific">Rhodobacter maris</name>
    <dbReference type="NCBI Taxonomy" id="446682"/>
    <lineage>
        <taxon>Bacteria</taxon>
        <taxon>Pseudomonadati</taxon>
        <taxon>Pseudomonadota</taxon>
        <taxon>Alphaproteobacteria</taxon>
        <taxon>Rhodobacterales</taxon>
        <taxon>Rhodobacter group</taxon>
        <taxon>Rhodobacter</taxon>
    </lineage>
</organism>
<gene>
    <name evidence="3" type="ORF">SAMN05877831_11816</name>
</gene>